<comment type="function">
    <text evidence="1">S-adenosyl-L-methionine-dependent protein methyltransferase that trimethylates the N-terminal glycine 'Gly-2' of elongation factor 1-alpha, before also catalyzing the mono- and dimethylation of 'Lys-3'.</text>
</comment>
<dbReference type="GeneID" id="19328439"/>
<feature type="compositionally biased region" description="Acidic residues" evidence="2">
    <location>
        <begin position="89"/>
        <end position="101"/>
    </location>
</feature>
<evidence type="ECO:0000313" key="3">
    <source>
        <dbReference type="EMBL" id="EOO03733.1"/>
    </source>
</evidence>
<comment type="subcellular location">
    <subcellularLocation>
        <location evidence="1">Cytoplasm</location>
    </subcellularLocation>
</comment>
<feature type="compositionally biased region" description="Gly residues" evidence="2">
    <location>
        <begin position="46"/>
        <end position="63"/>
    </location>
</feature>
<dbReference type="GO" id="GO:0005737">
    <property type="term" value="C:cytoplasm"/>
    <property type="evidence" value="ECO:0007669"/>
    <property type="project" value="UniProtKB-SubCell"/>
</dbReference>
<evidence type="ECO:0000256" key="2">
    <source>
        <dbReference type="SAM" id="MobiDB-lite"/>
    </source>
</evidence>
<dbReference type="EMBL" id="KB932813">
    <property type="protein sequence ID" value="EOO03733.1"/>
    <property type="molecule type" value="Genomic_DNA"/>
</dbReference>
<dbReference type="PROSITE" id="PS51560">
    <property type="entry name" value="SAM_MT_NNT1"/>
    <property type="match status" value="1"/>
</dbReference>
<feature type="region of interest" description="Disordered" evidence="2">
    <location>
        <begin position="43"/>
        <end position="178"/>
    </location>
</feature>
<comment type="similarity">
    <text evidence="1">Belongs to the class I-like SAM-binding methyltransferase superfamily. EFM7 family.</text>
</comment>
<evidence type="ECO:0000256" key="1">
    <source>
        <dbReference type="HAMAP-Rule" id="MF_03223"/>
    </source>
</evidence>
<keyword evidence="1" id="KW-0949">S-adenosyl-L-methionine</keyword>
<keyword evidence="4" id="KW-1185">Reference proteome</keyword>
<dbReference type="HOGENOM" id="CLU_514066_0_0_1"/>
<gene>
    <name evidence="1" type="primary">EFM7</name>
    <name evidence="3" type="ORF">UCRPA7_766</name>
</gene>
<dbReference type="InterPro" id="IPR019410">
    <property type="entry name" value="Methyltransf_16"/>
</dbReference>
<sequence>MDEHEVRGRWKSFVGKWNRGELAEGWYEPEMFLRVVRMRAMEGESAGPGGGPTSGGRVAGLGGQQTMILTPPMSGRSVPESVAMTAVTEQEESDDDDDDDGYGPPPPPGQQNATSAARHGPNVPSMQDLDLRRELEESSRQDQIDGLRLARKADRAEQKERLDELVPRAEAGTRERQLEKKRALNEKLRGFRDKSPGGDAEVGDRELIGGEGDSVDDYKMMLATMQRRKTEREIRREEMIRARQAEREERLPARSGEARNIEGMGSDTEIDDGTGGLFDEPEGYYPPTPPPTTQTHTMLNGKTIQLHLVGHSSLEAHHLWNGSRIISDYFESNPSEIKDKTVLELGAGAGLPSIVAAVLGARRVVVTDYPDPDLVVNMWKNIDECDLLPWTESDGERKQDVIVADGYVWGADPKPLVAHLSEPEQGFDVLILADLLFRHSEHGNMLSSVAATLRRNNQSKAFVFFTSYRPWLQHKDLAFFDLARERGFEIEKILEKKMDKAMFENDPGDEDVRKTCTGFVLQWPAGKWDT</sequence>
<dbReference type="PANTHER" id="PTHR34117">
    <property type="entry name" value="STYLE CELL-CYCLE INHIBITOR 1"/>
    <property type="match status" value="1"/>
</dbReference>
<dbReference type="CDD" id="cd02440">
    <property type="entry name" value="AdoMet_MTases"/>
    <property type="match status" value="1"/>
</dbReference>
<feature type="binding site" evidence="1">
    <location>
        <position position="368"/>
    </location>
    <ligand>
        <name>S-adenosyl-L-methionine</name>
        <dbReference type="ChEBI" id="CHEBI:59789"/>
    </ligand>
</feature>
<dbReference type="AlphaFoldDB" id="R8BWK5"/>
<feature type="compositionally biased region" description="Basic and acidic residues" evidence="2">
    <location>
        <begin position="129"/>
        <end position="145"/>
    </location>
</feature>
<protein>
    <recommendedName>
        <fullName evidence="1">Protein N-terminal and lysine N-methyltransferase EFM7</fullName>
        <ecNumber evidence="1">2.1.1.-</ecNumber>
    </recommendedName>
    <alternativeName>
        <fullName evidence="1">Elongation factor methyltransferase 7</fullName>
    </alternativeName>
</protein>
<dbReference type="Proteomes" id="UP000014074">
    <property type="component" value="Unassembled WGS sequence"/>
</dbReference>
<feature type="compositionally biased region" description="Basic and acidic residues" evidence="2">
    <location>
        <begin position="151"/>
        <end position="178"/>
    </location>
</feature>
<feature type="binding site" evidence="1">
    <location>
        <position position="320"/>
    </location>
    <ligand>
        <name>S-adenosyl-L-methionine</name>
        <dbReference type="ChEBI" id="CHEBI:59789"/>
    </ligand>
</feature>
<dbReference type="GO" id="GO:0016279">
    <property type="term" value="F:protein-lysine N-methyltransferase activity"/>
    <property type="evidence" value="ECO:0007669"/>
    <property type="project" value="UniProtKB-UniRule"/>
</dbReference>
<dbReference type="RefSeq" id="XP_007911550.1">
    <property type="nucleotide sequence ID" value="XM_007913359.1"/>
</dbReference>
<accession>R8BWK5</accession>
<dbReference type="Pfam" id="PF10294">
    <property type="entry name" value="Methyltransf_16"/>
    <property type="match status" value="1"/>
</dbReference>
<dbReference type="GO" id="GO:0032259">
    <property type="term" value="P:methylation"/>
    <property type="evidence" value="ECO:0007669"/>
    <property type="project" value="UniProtKB-KW"/>
</dbReference>
<dbReference type="OrthoDB" id="46564at2759"/>
<name>R8BWK5_PHAM7</name>
<dbReference type="SUPFAM" id="SSF53335">
    <property type="entry name" value="S-adenosyl-L-methionine-dependent methyltransferases"/>
    <property type="match status" value="1"/>
</dbReference>
<feature type="binding site" evidence="1">
    <location>
        <position position="433"/>
    </location>
    <ligand>
        <name>S-adenosyl-L-methionine</name>
        <dbReference type="ChEBI" id="CHEBI:59789"/>
    </ligand>
</feature>
<dbReference type="eggNOG" id="KOG2920">
    <property type="taxonomic scope" value="Eukaryota"/>
</dbReference>
<dbReference type="HAMAP" id="MF_03223">
    <property type="entry name" value="Methyltr_EFM7"/>
    <property type="match status" value="1"/>
</dbReference>
<reference evidence="4" key="1">
    <citation type="journal article" date="2013" name="Genome Announc.">
        <title>Draft genome sequence of the ascomycete Phaeoacremonium aleophilum strain UCR-PA7, a causal agent of the esca disease complex in grapevines.</title>
        <authorList>
            <person name="Blanco-Ulate B."/>
            <person name="Rolshausen P."/>
            <person name="Cantu D."/>
        </authorList>
    </citation>
    <scope>NUCLEOTIDE SEQUENCE [LARGE SCALE GENOMIC DNA]</scope>
    <source>
        <strain evidence="4">UCR-PA7</strain>
    </source>
</reference>
<dbReference type="InterPro" id="IPR029063">
    <property type="entry name" value="SAM-dependent_MTases_sf"/>
</dbReference>
<feature type="binding site" evidence="1">
    <location>
        <begin position="346"/>
        <end position="348"/>
    </location>
    <ligand>
        <name>S-adenosyl-L-methionine</name>
        <dbReference type="ChEBI" id="CHEBI:59789"/>
    </ligand>
</feature>
<feature type="binding site" evidence="1">
    <location>
        <position position="409"/>
    </location>
    <ligand>
        <name>S-adenosyl-L-methionine</name>
        <dbReference type="ChEBI" id="CHEBI:59789"/>
    </ligand>
</feature>
<keyword evidence="1 3" id="KW-0808">Transferase</keyword>
<dbReference type="PANTHER" id="PTHR34117:SF1">
    <property type="entry name" value="STYLE CELL-CYCLE INHIBITOR 1"/>
    <property type="match status" value="1"/>
</dbReference>
<dbReference type="EC" id="2.1.1.-" evidence="1"/>
<keyword evidence="1 3" id="KW-0489">Methyltransferase</keyword>
<proteinExistence type="inferred from homology"/>
<organism evidence="3 4">
    <name type="scientific">Phaeoacremonium minimum (strain UCR-PA7)</name>
    <name type="common">Esca disease fungus</name>
    <name type="synonym">Togninia minima</name>
    <dbReference type="NCBI Taxonomy" id="1286976"/>
    <lineage>
        <taxon>Eukaryota</taxon>
        <taxon>Fungi</taxon>
        <taxon>Dikarya</taxon>
        <taxon>Ascomycota</taxon>
        <taxon>Pezizomycotina</taxon>
        <taxon>Sordariomycetes</taxon>
        <taxon>Sordariomycetidae</taxon>
        <taxon>Togniniales</taxon>
        <taxon>Togniniaceae</taxon>
        <taxon>Phaeoacremonium</taxon>
    </lineage>
</organism>
<dbReference type="InterPro" id="IPR044688">
    <property type="entry name" value="SCI-1-like"/>
</dbReference>
<dbReference type="InterPro" id="IPR025784">
    <property type="entry name" value="EFM7"/>
</dbReference>
<dbReference type="KEGG" id="tmn:UCRPA7_766"/>
<dbReference type="Gene3D" id="3.40.50.150">
    <property type="entry name" value="Vaccinia Virus protein VP39"/>
    <property type="match status" value="1"/>
</dbReference>
<keyword evidence="1" id="KW-0963">Cytoplasm</keyword>
<evidence type="ECO:0000313" key="4">
    <source>
        <dbReference type="Proteomes" id="UP000014074"/>
    </source>
</evidence>
<dbReference type="GO" id="GO:0071885">
    <property type="term" value="F:N-terminal protein N-methyltransferase activity"/>
    <property type="evidence" value="ECO:0007669"/>
    <property type="project" value="UniProtKB-UniRule"/>
</dbReference>